<sequence>MAIQYARENNIFDEFQRAILLTDQAGDYKSQRVLSDISDVEGWGMPITKVFKQARHGKSTIDAVGGRAKIAMRADEMNGLCIPSVELSDYVLQLNEKMKDKDKDDGIFINFAHDPKQTDLQILRIHDGVFNKMTKLQKKDNAGNAIQTSMASIRMVKCIEIQKRSRDFIEFSISHNVCPNLCCLFDDTDFCANCTSYKLVANSAEFSYDE</sequence>
<accession>A0ABN7SN63</accession>
<gene>
    <name evidence="1" type="ORF">OKIOD_LOCUS8600</name>
</gene>
<evidence type="ECO:0000313" key="1">
    <source>
        <dbReference type="EMBL" id="CAG5101391.1"/>
    </source>
</evidence>
<protein>
    <submittedName>
        <fullName evidence="1">Oidioi.mRNA.OKI2018_I69.YSR.g17042.t1.cds</fullName>
    </submittedName>
</protein>
<name>A0ABN7SN63_OIKDI</name>
<reference evidence="1 2" key="1">
    <citation type="submission" date="2021-04" db="EMBL/GenBank/DDBJ databases">
        <authorList>
            <person name="Bliznina A."/>
        </authorList>
    </citation>
    <scope>NUCLEOTIDE SEQUENCE [LARGE SCALE GENOMIC DNA]</scope>
</reference>
<keyword evidence="2" id="KW-1185">Reference proteome</keyword>
<evidence type="ECO:0000313" key="2">
    <source>
        <dbReference type="Proteomes" id="UP001158576"/>
    </source>
</evidence>
<dbReference type="EMBL" id="OU015570">
    <property type="protein sequence ID" value="CAG5101391.1"/>
    <property type="molecule type" value="Genomic_DNA"/>
</dbReference>
<proteinExistence type="predicted"/>
<dbReference type="Proteomes" id="UP001158576">
    <property type="component" value="Chromosome YSR"/>
</dbReference>
<organism evidence="1 2">
    <name type="scientific">Oikopleura dioica</name>
    <name type="common">Tunicate</name>
    <dbReference type="NCBI Taxonomy" id="34765"/>
    <lineage>
        <taxon>Eukaryota</taxon>
        <taxon>Metazoa</taxon>
        <taxon>Chordata</taxon>
        <taxon>Tunicata</taxon>
        <taxon>Appendicularia</taxon>
        <taxon>Copelata</taxon>
        <taxon>Oikopleuridae</taxon>
        <taxon>Oikopleura</taxon>
    </lineage>
</organism>